<accession>A0A0U2ZB25</accession>
<reference evidence="1 2" key="1">
    <citation type="submission" date="2015-12" db="EMBL/GenBank/DDBJ databases">
        <title>Complete genome of Lacimicrobium alkaliphilum KCTC 32984.</title>
        <authorList>
            <person name="Kim S.-G."/>
            <person name="Lee Y.-J."/>
        </authorList>
    </citation>
    <scope>NUCLEOTIDE SEQUENCE [LARGE SCALE GENOMIC DNA]</scope>
    <source>
        <strain evidence="1 2">YelD216</strain>
    </source>
</reference>
<organism evidence="1 2">
    <name type="scientific">Lacimicrobium alkaliphilum</name>
    <dbReference type="NCBI Taxonomy" id="1526571"/>
    <lineage>
        <taxon>Bacteria</taxon>
        <taxon>Pseudomonadati</taxon>
        <taxon>Pseudomonadota</taxon>
        <taxon>Gammaproteobacteria</taxon>
        <taxon>Alteromonadales</taxon>
        <taxon>Alteromonadaceae</taxon>
        <taxon>Lacimicrobium</taxon>
    </lineage>
</organism>
<protein>
    <submittedName>
        <fullName evidence="1">Uncharacterized protein</fullName>
    </submittedName>
</protein>
<dbReference type="EMBL" id="CP013650">
    <property type="protein sequence ID" value="ALS99700.1"/>
    <property type="molecule type" value="Genomic_DNA"/>
</dbReference>
<evidence type="ECO:0000313" key="1">
    <source>
        <dbReference type="EMBL" id="ALS99700.1"/>
    </source>
</evidence>
<name>A0A0U2ZB25_9ALTE</name>
<sequence length="105" mass="11728">MNKGAAGSLIHYKSDLPDGQILFIPIGIRGLLEHNVPWTLKSGDIQIMRHLVTLLLVSALLSACVSAQKSSPSIVSGELQPQQLFSQYPAFEQQYRRWYDSQCQV</sequence>
<evidence type="ECO:0000313" key="2">
    <source>
        <dbReference type="Proteomes" id="UP000068447"/>
    </source>
</evidence>
<dbReference type="KEGG" id="lal:AT746_16460"/>
<proteinExistence type="predicted"/>
<dbReference type="STRING" id="1526571.AT746_16460"/>
<dbReference type="AlphaFoldDB" id="A0A0U2ZB25"/>
<gene>
    <name evidence="1" type="ORF">AT746_16460</name>
</gene>
<keyword evidence="2" id="KW-1185">Reference proteome</keyword>
<dbReference type="Proteomes" id="UP000068447">
    <property type="component" value="Chromosome"/>
</dbReference>